<keyword evidence="2" id="KW-0820">tRNA-binding</keyword>
<keyword evidence="2 3" id="KW-0378">Hydrolase</keyword>
<keyword evidence="2" id="KW-0963">Cytoplasm</keyword>
<dbReference type="EC" id="3.1.1.96" evidence="2"/>
<sequence>MLAVIQRVSQASVTIANQLKGQIDTGFMILLGIAHADTRDDVDWLSKKIVGMRIFSDAEGKMNLDLTAVDGNILLISQFTLHASTKKGNRPSFIDAARPEVAIPLYESMIAQLSADLGKPIQTGEFGADMQVSLVNDGPVTILIDSKNRI</sequence>
<comment type="similarity">
    <text evidence="1 2">Belongs to the DTD family.</text>
</comment>
<dbReference type="GO" id="GO:0019478">
    <property type="term" value="P:D-amino acid catabolic process"/>
    <property type="evidence" value="ECO:0007669"/>
    <property type="project" value="UniProtKB-UniRule"/>
</dbReference>
<comment type="subcellular location">
    <subcellularLocation>
        <location evidence="2">Cytoplasm</location>
    </subcellularLocation>
</comment>
<dbReference type="Pfam" id="PF02580">
    <property type="entry name" value="Tyr_Deacylase"/>
    <property type="match status" value="1"/>
</dbReference>
<reference evidence="3 4" key="1">
    <citation type="submission" date="2020-02" db="EMBL/GenBank/DDBJ databases">
        <title>Draft genome sequence of two Spirosoma agri KCTC 52727 and Spirosoma terrae KCTC 52035.</title>
        <authorList>
            <person name="Rojas J."/>
            <person name="Ambika Manirajan B."/>
            <person name="Ratering S."/>
            <person name="Suarez C."/>
            <person name="Schnell S."/>
        </authorList>
    </citation>
    <scope>NUCLEOTIDE SEQUENCE [LARGE SCALE GENOMIC DNA]</scope>
    <source>
        <strain evidence="3 4">KCTC 52727</strain>
    </source>
</reference>
<dbReference type="GO" id="GO:0000049">
    <property type="term" value="F:tRNA binding"/>
    <property type="evidence" value="ECO:0007669"/>
    <property type="project" value="UniProtKB-UniRule"/>
</dbReference>
<dbReference type="GO" id="GO:0005737">
    <property type="term" value="C:cytoplasm"/>
    <property type="evidence" value="ECO:0007669"/>
    <property type="project" value="UniProtKB-SubCell"/>
</dbReference>
<dbReference type="InterPro" id="IPR023509">
    <property type="entry name" value="DTD-like_sf"/>
</dbReference>
<protein>
    <recommendedName>
        <fullName evidence="2">D-aminoacyl-tRNA deacylase</fullName>
        <shortName evidence="2">DTD</shortName>
        <ecNumber evidence="2">3.1.1.96</ecNumber>
    </recommendedName>
    <alternativeName>
        <fullName evidence="2">Gly-tRNA(Ala) deacylase</fullName>
        <ecNumber evidence="2">3.1.1.-</ecNumber>
    </alternativeName>
</protein>
<dbReference type="HAMAP" id="MF_00518">
    <property type="entry name" value="Deacylase_Dtd"/>
    <property type="match status" value="1"/>
</dbReference>
<dbReference type="NCBIfam" id="TIGR00256">
    <property type="entry name" value="D-aminoacyl-tRNA deacylase"/>
    <property type="match status" value="1"/>
</dbReference>
<evidence type="ECO:0000313" key="3">
    <source>
        <dbReference type="EMBL" id="NEU66737.1"/>
    </source>
</evidence>
<proteinExistence type="inferred from homology"/>
<evidence type="ECO:0000256" key="2">
    <source>
        <dbReference type="HAMAP-Rule" id="MF_00518"/>
    </source>
</evidence>
<comment type="function">
    <text evidence="2">An aminoacyl-tRNA editing enzyme that deacylates mischarged D-aminoacyl-tRNAs. Also deacylates mischarged glycyl-tRNA(Ala), protecting cells against glycine mischarging by AlaRS. Acts via tRNA-based rather than protein-based catalysis; rejects L-amino acids rather than detecting D-amino acids in the active site. By recycling D-aminoacyl-tRNA to D-amino acids and free tRNA molecules, this enzyme counteracts the toxicity associated with the formation of D-aminoacyl-tRNA entities in vivo and helps enforce protein L-homochirality.</text>
</comment>
<dbReference type="AlphaFoldDB" id="A0A6M0IFU1"/>
<dbReference type="CDD" id="cd00563">
    <property type="entry name" value="Dtyr_deacylase"/>
    <property type="match status" value="1"/>
</dbReference>
<dbReference type="GO" id="GO:0051500">
    <property type="term" value="F:D-tyrosyl-tRNA(Tyr) deacylase activity"/>
    <property type="evidence" value="ECO:0007669"/>
    <property type="project" value="TreeGrafter"/>
</dbReference>
<comment type="subunit">
    <text evidence="2">Homodimer.</text>
</comment>
<dbReference type="Gene3D" id="3.50.80.10">
    <property type="entry name" value="D-tyrosyl-tRNA(Tyr) deacylase"/>
    <property type="match status" value="1"/>
</dbReference>
<dbReference type="EMBL" id="JAAGNZ010000001">
    <property type="protein sequence ID" value="NEU66737.1"/>
    <property type="molecule type" value="Genomic_DNA"/>
</dbReference>
<dbReference type="RefSeq" id="WP_164035979.1">
    <property type="nucleotide sequence ID" value="NZ_JAAGNZ010000001.1"/>
</dbReference>
<evidence type="ECO:0000256" key="1">
    <source>
        <dbReference type="ARBA" id="ARBA00009673"/>
    </source>
</evidence>
<dbReference type="EC" id="3.1.1.-" evidence="2"/>
<feature type="short sequence motif" description="Gly-cisPro motif, important for rejection of L-amino acids" evidence="2">
    <location>
        <begin position="138"/>
        <end position="139"/>
    </location>
</feature>
<gene>
    <name evidence="2" type="primary">dtd</name>
    <name evidence="3" type="ORF">GK091_07575</name>
</gene>
<dbReference type="FunFam" id="3.50.80.10:FF:000001">
    <property type="entry name" value="D-aminoacyl-tRNA deacylase"/>
    <property type="match status" value="1"/>
</dbReference>
<dbReference type="InterPro" id="IPR003732">
    <property type="entry name" value="Daa-tRNA_deacyls_DTD"/>
</dbReference>
<dbReference type="Proteomes" id="UP000477386">
    <property type="component" value="Unassembled WGS sequence"/>
</dbReference>
<name>A0A6M0IFU1_9BACT</name>
<evidence type="ECO:0000313" key="4">
    <source>
        <dbReference type="Proteomes" id="UP000477386"/>
    </source>
</evidence>
<organism evidence="3 4">
    <name type="scientific">Spirosoma agri</name>
    <dbReference type="NCBI Taxonomy" id="1987381"/>
    <lineage>
        <taxon>Bacteria</taxon>
        <taxon>Pseudomonadati</taxon>
        <taxon>Bacteroidota</taxon>
        <taxon>Cytophagia</taxon>
        <taxon>Cytophagales</taxon>
        <taxon>Cytophagaceae</taxon>
        <taxon>Spirosoma</taxon>
    </lineage>
</organism>
<dbReference type="SUPFAM" id="SSF69500">
    <property type="entry name" value="DTD-like"/>
    <property type="match status" value="1"/>
</dbReference>
<dbReference type="PANTHER" id="PTHR10472">
    <property type="entry name" value="D-TYROSYL-TRNA TYR DEACYLASE"/>
    <property type="match status" value="1"/>
</dbReference>
<comment type="caution">
    <text evidence="3">The sequence shown here is derived from an EMBL/GenBank/DDBJ whole genome shotgun (WGS) entry which is preliminary data.</text>
</comment>
<comment type="domain">
    <text evidence="2">A Gly-cisPro motif from one monomer fits into the active site of the other monomer to allow specific chiral rejection of L-amino acids.</text>
</comment>
<comment type="catalytic activity">
    <reaction evidence="2">
        <text>a D-aminoacyl-tRNA + H2O = a tRNA + a D-alpha-amino acid + H(+)</text>
        <dbReference type="Rhea" id="RHEA:13953"/>
        <dbReference type="Rhea" id="RHEA-COMP:10123"/>
        <dbReference type="Rhea" id="RHEA-COMP:10124"/>
        <dbReference type="ChEBI" id="CHEBI:15377"/>
        <dbReference type="ChEBI" id="CHEBI:15378"/>
        <dbReference type="ChEBI" id="CHEBI:59871"/>
        <dbReference type="ChEBI" id="CHEBI:78442"/>
        <dbReference type="ChEBI" id="CHEBI:79333"/>
        <dbReference type="EC" id="3.1.1.96"/>
    </reaction>
</comment>
<dbReference type="PANTHER" id="PTHR10472:SF5">
    <property type="entry name" value="D-AMINOACYL-TRNA DEACYLASE 1"/>
    <property type="match status" value="1"/>
</dbReference>
<dbReference type="GO" id="GO:0043908">
    <property type="term" value="F:Ser(Gly)-tRNA(Ala) hydrolase activity"/>
    <property type="evidence" value="ECO:0007669"/>
    <property type="project" value="UniProtKB-UniRule"/>
</dbReference>
<accession>A0A6M0IFU1</accession>
<keyword evidence="2" id="KW-0694">RNA-binding</keyword>
<comment type="catalytic activity">
    <reaction evidence="2">
        <text>glycyl-tRNA(Ala) + H2O = tRNA(Ala) + glycine + H(+)</text>
        <dbReference type="Rhea" id="RHEA:53744"/>
        <dbReference type="Rhea" id="RHEA-COMP:9657"/>
        <dbReference type="Rhea" id="RHEA-COMP:13640"/>
        <dbReference type="ChEBI" id="CHEBI:15377"/>
        <dbReference type="ChEBI" id="CHEBI:15378"/>
        <dbReference type="ChEBI" id="CHEBI:57305"/>
        <dbReference type="ChEBI" id="CHEBI:78442"/>
        <dbReference type="ChEBI" id="CHEBI:78522"/>
    </reaction>
</comment>
<keyword evidence="4" id="KW-1185">Reference proteome</keyword>
<dbReference type="GO" id="GO:0106026">
    <property type="term" value="F:Gly-tRNA(Ala) deacylase activity"/>
    <property type="evidence" value="ECO:0007669"/>
    <property type="project" value="UniProtKB-UniRule"/>
</dbReference>